<gene>
    <name evidence="2" type="ORF">BDBG_17040</name>
</gene>
<name>A0A179UKD8_BLAGS</name>
<protein>
    <submittedName>
        <fullName evidence="2">Uncharacterized protein</fullName>
    </submittedName>
</protein>
<keyword evidence="3" id="KW-1185">Reference proteome</keyword>
<dbReference type="KEGG" id="bgh:BDBG_17040"/>
<dbReference type="EMBL" id="GG657454">
    <property type="protein sequence ID" value="OAT08434.1"/>
    <property type="molecule type" value="Genomic_DNA"/>
</dbReference>
<proteinExistence type="predicted"/>
<dbReference type="Proteomes" id="UP000002038">
    <property type="component" value="Unassembled WGS sequence"/>
</dbReference>
<accession>A0A179UKD8</accession>
<evidence type="ECO:0000313" key="2">
    <source>
        <dbReference type="EMBL" id="OAT08434.1"/>
    </source>
</evidence>
<dbReference type="RefSeq" id="XP_031578284.1">
    <property type="nucleotide sequence ID" value="XM_031724848.1"/>
</dbReference>
<dbReference type="VEuPathDB" id="FungiDB:BDBG_17040"/>
<organism evidence="2 3">
    <name type="scientific">Blastomyces gilchristii (strain SLH14081)</name>
    <name type="common">Blastomyces dermatitidis</name>
    <dbReference type="NCBI Taxonomy" id="559298"/>
    <lineage>
        <taxon>Eukaryota</taxon>
        <taxon>Fungi</taxon>
        <taxon>Dikarya</taxon>
        <taxon>Ascomycota</taxon>
        <taxon>Pezizomycotina</taxon>
        <taxon>Eurotiomycetes</taxon>
        <taxon>Eurotiomycetidae</taxon>
        <taxon>Onygenales</taxon>
        <taxon>Ajellomycetaceae</taxon>
        <taxon>Blastomyces</taxon>
    </lineage>
</organism>
<feature type="compositionally biased region" description="Basic and acidic residues" evidence="1">
    <location>
        <begin position="8"/>
        <end position="34"/>
    </location>
</feature>
<evidence type="ECO:0000313" key="3">
    <source>
        <dbReference type="Proteomes" id="UP000002038"/>
    </source>
</evidence>
<evidence type="ECO:0000256" key="1">
    <source>
        <dbReference type="SAM" id="MobiDB-lite"/>
    </source>
</evidence>
<sequence length="104" mass="11993">MRCSQVEELGRGGLNKEQKRKQTDRQTDKEEGVKNRRKRKRIDYQITDTILICTGVTGCDALIYRAYSMSSPQPCQNLHDMTCRERRRITGSTGLKEKRVVGIC</sequence>
<feature type="region of interest" description="Disordered" evidence="1">
    <location>
        <begin position="1"/>
        <end position="39"/>
    </location>
</feature>
<dbReference type="AlphaFoldDB" id="A0A179UKD8"/>
<reference evidence="3" key="1">
    <citation type="journal article" date="2015" name="PLoS Genet.">
        <title>The dynamic genome and transcriptome of the human fungal pathogen Blastomyces and close relative Emmonsia.</title>
        <authorList>
            <person name="Munoz J.F."/>
            <person name="Gauthier G.M."/>
            <person name="Desjardins C.A."/>
            <person name="Gallo J.E."/>
            <person name="Holder J."/>
            <person name="Sullivan T.D."/>
            <person name="Marty A.J."/>
            <person name="Carmen J.C."/>
            <person name="Chen Z."/>
            <person name="Ding L."/>
            <person name="Gujja S."/>
            <person name="Magrini V."/>
            <person name="Misas E."/>
            <person name="Mitreva M."/>
            <person name="Priest M."/>
            <person name="Saif S."/>
            <person name="Whiston E.A."/>
            <person name="Young S."/>
            <person name="Zeng Q."/>
            <person name="Goldman W.E."/>
            <person name="Mardis E.R."/>
            <person name="Taylor J.W."/>
            <person name="McEwen J.G."/>
            <person name="Clay O.K."/>
            <person name="Klein B.S."/>
            <person name="Cuomo C.A."/>
        </authorList>
    </citation>
    <scope>NUCLEOTIDE SEQUENCE [LARGE SCALE GENOMIC DNA]</scope>
    <source>
        <strain evidence="3">SLH14081</strain>
    </source>
</reference>
<dbReference type="GeneID" id="42528911"/>